<dbReference type="Proteomes" id="UP000224203">
    <property type="component" value="Unassembled WGS sequence"/>
</dbReference>
<sequence>ERRNADMLSDAVKKINQTHEKTVEKAREERDKRVKQAEMMKAELGSKAEGTANKLISEANKQYEKVKDSADKTKRDGIDKLKGSYKDLENQVDTSTGNILTYWDKIKRWWNNWTPVKKVMEVFSTGGQEVQQSVRSTFSAPKSFAPAREEASPSPLWAFKGFQSPIPPEIPEQMNKIRKVRAVPSVKESGVLSQALFGQGILSNLPHIANSAMAMATGKHKSFSQPTQPAVEGSPVEMNFYTTVRNDRDLDRMFEKADDWMAQKGRNINIARGRNG</sequence>
<name>A0A9X7GXF5_BACCE</name>
<evidence type="ECO:0000256" key="1">
    <source>
        <dbReference type="SAM" id="MobiDB-lite"/>
    </source>
</evidence>
<evidence type="ECO:0008006" key="4">
    <source>
        <dbReference type="Google" id="ProtNLM"/>
    </source>
</evidence>
<evidence type="ECO:0000313" key="3">
    <source>
        <dbReference type="Proteomes" id="UP000224203"/>
    </source>
</evidence>
<comment type="caution">
    <text evidence="2">The sequence shown here is derived from an EMBL/GenBank/DDBJ whole genome shotgun (WGS) entry which is preliminary data.</text>
</comment>
<organism evidence="2 3">
    <name type="scientific">Bacillus cereus</name>
    <dbReference type="NCBI Taxonomy" id="1396"/>
    <lineage>
        <taxon>Bacteria</taxon>
        <taxon>Bacillati</taxon>
        <taxon>Bacillota</taxon>
        <taxon>Bacilli</taxon>
        <taxon>Bacillales</taxon>
        <taxon>Bacillaceae</taxon>
        <taxon>Bacillus</taxon>
        <taxon>Bacillus cereus group</taxon>
    </lineage>
</organism>
<evidence type="ECO:0000313" key="2">
    <source>
        <dbReference type="EMBL" id="PGS81991.1"/>
    </source>
</evidence>
<accession>A0A9X7GXF5</accession>
<protein>
    <recommendedName>
        <fullName evidence="4">Phage tail tape measure protein</fullName>
    </recommendedName>
</protein>
<feature type="compositionally biased region" description="Basic and acidic residues" evidence="1">
    <location>
        <begin position="11"/>
        <end position="33"/>
    </location>
</feature>
<gene>
    <name evidence="2" type="ORF">COC69_05105</name>
</gene>
<proteinExistence type="predicted"/>
<reference evidence="2 3" key="1">
    <citation type="submission" date="2017-09" db="EMBL/GenBank/DDBJ databases">
        <title>Large-scale bioinformatics analysis of Bacillus genomes uncovers conserved roles of natural products in bacterial physiology.</title>
        <authorList>
            <consortium name="Agbiome Team Llc"/>
            <person name="Bleich R.M."/>
            <person name="Grubbs K.J."/>
            <person name="Santa Maria K.C."/>
            <person name="Allen S.E."/>
            <person name="Farag S."/>
            <person name="Shank E.A."/>
            <person name="Bowers A."/>
        </authorList>
    </citation>
    <scope>NUCLEOTIDE SEQUENCE [LARGE SCALE GENOMIC DNA]</scope>
    <source>
        <strain evidence="2 3">AFS041711</strain>
    </source>
</reference>
<feature type="non-terminal residue" evidence="2">
    <location>
        <position position="1"/>
    </location>
</feature>
<dbReference type="AlphaFoldDB" id="A0A9X7GXF5"/>
<feature type="region of interest" description="Disordered" evidence="1">
    <location>
        <begin position="1"/>
        <end position="33"/>
    </location>
</feature>
<dbReference type="EMBL" id="NULI01000029">
    <property type="protein sequence ID" value="PGS81991.1"/>
    <property type="molecule type" value="Genomic_DNA"/>
</dbReference>